<dbReference type="InterPro" id="IPR002048">
    <property type="entry name" value="EF_hand_dom"/>
</dbReference>
<dbReference type="InterPro" id="IPR011992">
    <property type="entry name" value="EF-hand-dom_pair"/>
</dbReference>
<accession>A0A2P6MV67</accession>
<feature type="region of interest" description="Disordered" evidence="2">
    <location>
        <begin position="243"/>
        <end position="264"/>
    </location>
</feature>
<protein>
    <recommendedName>
        <fullName evidence="3">EF-hand domain-containing protein</fullName>
    </recommendedName>
</protein>
<evidence type="ECO:0000313" key="5">
    <source>
        <dbReference type="Proteomes" id="UP000241769"/>
    </source>
</evidence>
<dbReference type="AlphaFoldDB" id="A0A2P6MV67"/>
<keyword evidence="1" id="KW-0106">Calcium</keyword>
<evidence type="ECO:0000256" key="2">
    <source>
        <dbReference type="SAM" id="MobiDB-lite"/>
    </source>
</evidence>
<dbReference type="EMBL" id="MDYQ01000373">
    <property type="protein sequence ID" value="PRP75599.1"/>
    <property type="molecule type" value="Genomic_DNA"/>
</dbReference>
<reference evidence="4 5" key="1">
    <citation type="journal article" date="2018" name="Genome Biol. Evol.">
        <title>Multiple Roots of Fruiting Body Formation in Amoebozoa.</title>
        <authorList>
            <person name="Hillmann F."/>
            <person name="Forbes G."/>
            <person name="Novohradska S."/>
            <person name="Ferling I."/>
            <person name="Riege K."/>
            <person name="Groth M."/>
            <person name="Westermann M."/>
            <person name="Marz M."/>
            <person name="Spaller T."/>
            <person name="Winckler T."/>
            <person name="Schaap P."/>
            <person name="Glockner G."/>
        </authorList>
    </citation>
    <scope>NUCLEOTIDE SEQUENCE [LARGE SCALE GENOMIC DNA]</scope>
    <source>
        <strain evidence="4 5">Jena</strain>
    </source>
</reference>
<dbReference type="Proteomes" id="UP000241769">
    <property type="component" value="Unassembled WGS sequence"/>
</dbReference>
<evidence type="ECO:0000259" key="3">
    <source>
        <dbReference type="PROSITE" id="PS50222"/>
    </source>
</evidence>
<evidence type="ECO:0000313" key="4">
    <source>
        <dbReference type="EMBL" id="PRP75599.1"/>
    </source>
</evidence>
<feature type="domain" description="EF-hand" evidence="3">
    <location>
        <begin position="276"/>
        <end position="311"/>
    </location>
</feature>
<dbReference type="InParanoid" id="A0A2P6MV67"/>
<feature type="compositionally biased region" description="Low complexity" evidence="2">
    <location>
        <begin position="250"/>
        <end position="262"/>
    </location>
</feature>
<dbReference type="PROSITE" id="PS50222">
    <property type="entry name" value="EF_HAND_2"/>
    <property type="match status" value="1"/>
</dbReference>
<comment type="caution">
    <text evidence="4">The sequence shown here is derived from an EMBL/GenBank/DDBJ whole genome shotgun (WGS) entry which is preliminary data.</text>
</comment>
<dbReference type="OrthoDB" id="20687at2759"/>
<dbReference type="SUPFAM" id="SSF47473">
    <property type="entry name" value="EF-hand"/>
    <property type="match status" value="1"/>
</dbReference>
<gene>
    <name evidence="4" type="ORF">PROFUN_15644</name>
</gene>
<proteinExistence type="predicted"/>
<sequence length="320" mass="36701">MSNAHFRVRFLLFPGGQQTTLDFPSTSSFSDVRTTLKDHWAQAVGLQPGFRLIYSGKNIEDGQLISDVLPIRSDSVTIHVVNRAAADTGVSPAPQPTPQTEMGEHDGDFMDQFSNIHFHGCFFNEEEFHDLRNVFQRGLTIEERQQDIFQPDATVSFDYIFRFVRSYWNWMKSHQYKDANQGFPTESLKRIKNKTLGSTQDRVNFTQFLQIFFLFDNDTPCEACPHGSRDRVMQATTKLHSSLMQQESAPTTPTPLTAPTEDPFSDDTIPDVENHLNMDIFDRLFPLVDKDNDQMLSCQELETFFYLYSAQLTHVTQEAS</sequence>
<dbReference type="GO" id="GO:0005509">
    <property type="term" value="F:calcium ion binding"/>
    <property type="evidence" value="ECO:0007669"/>
    <property type="project" value="InterPro"/>
</dbReference>
<dbReference type="SUPFAM" id="SSF54236">
    <property type="entry name" value="Ubiquitin-like"/>
    <property type="match status" value="1"/>
</dbReference>
<dbReference type="InterPro" id="IPR029071">
    <property type="entry name" value="Ubiquitin-like_domsf"/>
</dbReference>
<dbReference type="Gene3D" id="3.10.20.90">
    <property type="entry name" value="Phosphatidylinositol 3-kinase Catalytic Subunit, Chain A, domain 1"/>
    <property type="match status" value="1"/>
</dbReference>
<evidence type="ECO:0000256" key="1">
    <source>
        <dbReference type="ARBA" id="ARBA00022837"/>
    </source>
</evidence>
<organism evidence="4 5">
    <name type="scientific">Planoprotostelium fungivorum</name>
    <dbReference type="NCBI Taxonomy" id="1890364"/>
    <lineage>
        <taxon>Eukaryota</taxon>
        <taxon>Amoebozoa</taxon>
        <taxon>Evosea</taxon>
        <taxon>Variosea</taxon>
        <taxon>Cavosteliida</taxon>
        <taxon>Cavosteliaceae</taxon>
        <taxon>Planoprotostelium</taxon>
    </lineage>
</organism>
<dbReference type="InterPro" id="IPR018247">
    <property type="entry name" value="EF_Hand_1_Ca_BS"/>
</dbReference>
<name>A0A2P6MV67_9EUKA</name>
<dbReference type="PROSITE" id="PS00018">
    <property type="entry name" value="EF_HAND_1"/>
    <property type="match status" value="1"/>
</dbReference>
<keyword evidence="5" id="KW-1185">Reference proteome</keyword>